<evidence type="ECO:0000256" key="1">
    <source>
        <dbReference type="ARBA" id="ARBA00000085"/>
    </source>
</evidence>
<evidence type="ECO:0000256" key="4">
    <source>
        <dbReference type="ARBA" id="ARBA00022679"/>
    </source>
</evidence>
<dbReference type="InterPro" id="IPR036097">
    <property type="entry name" value="HisK_dim/P_sf"/>
</dbReference>
<gene>
    <name evidence="8" type="ORF">GCM10023091_31790</name>
</gene>
<dbReference type="PROSITE" id="PS50109">
    <property type="entry name" value="HIS_KIN"/>
    <property type="match status" value="1"/>
</dbReference>
<evidence type="ECO:0000313" key="8">
    <source>
        <dbReference type="EMBL" id="GAA4443354.1"/>
    </source>
</evidence>
<evidence type="ECO:0000259" key="7">
    <source>
        <dbReference type="PROSITE" id="PS50109"/>
    </source>
</evidence>
<dbReference type="SUPFAM" id="SSF55874">
    <property type="entry name" value="ATPase domain of HSP90 chaperone/DNA topoisomerase II/histidine kinase"/>
    <property type="match status" value="1"/>
</dbReference>
<dbReference type="SMART" id="SM00388">
    <property type="entry name" value="HisKA"/>
    <property type="match status" value="1"/>
</dbReference>
<dbReference type="GO" id="GO:0016301">
    <property type="term" value="F:kinase activity"/>
    <property type="evidence" value="ECO:0007669"/>
    <property type="project" value="UniProtKB-KW"/>
</dbReference>
<organism evidence="8 9">
    <name type="scientific">Ravibacter arvi</name>
    <dbReference type="NCBI Taxonomy" id="2051041"/>
    <lineage>
        <taxon>Bacteria</taxon>
        <taxon>Pseudomonadati</taxon>
        <taxon>Bacteroidota</taxon>
        <taxon>Cytophagia</taxon>
        <taxon>Cytophagales</taxon>
        <taxon>Spirosomataceae</taxon>
        <taxon>Ravibacter</taxon>
    </lineage>
</organism>
<keyword evidence="3" id="KW-0597">Phosphoprotein</keyword>
<dbReference type="InterPro" id="IPR050428">
    <property type="entry name" value="TCS_sensor_his_kinase"/>
</dbReference>
<proteinExistence type="predicted"/>
<feature type="domain" description="Histidine kinase" evidence="7">
    <location>
        <begin position="220"/>
        <end position="413"/>
    </location>
</feature>
<dbReference type="EC" id="2.7.13.3" evidence="2"/>
<evidence type="ECO:0000256" key="5">
    <source>
        <dbReference type="ARBA" id="ARBA00022777"/>
    </source>
</evidence>
<keyword evidence="5 8" id="KW-0418">Kinase</keyword>
<name>A0ABP8M4S4_9BACT</name>
<keyword evidence="4" id="KW-0808">Transferase</keyword>
<protein>
    <recommendedName>
        <fullName evidence="2">histidine kinase</fullName>
        <ecNumber evidence="2">2.7.13.3</ecNumber>
    </recommendedName>
</protein>
<dbReference type="Gene3D" id="3.30.565.10">
    <property type="entry name" value="Histidine kinase-like ATPase, C-terminal domain"/>
    <property type="match status" value="1"/>
</dbReference>
<dbReference type="InterPro" id="IPR003661">
    <property type="entry name" value="HisK_dim/P_dom"/>
</dbReference>
<keyword evidence="6" id="KW-0472">Membrane</keyword>
<feature type="transmembrane region" description="Helical" evidence="6">
    <location>
        <begin position="12"/>
        <end position="30"/>
    </location>
</feature>
<dbReference type="Gene3D" id="1.10.287.130">
    <property type="match status" value="1"/>
</dbReference>
<accession>A0ABP8M4S4</accession>
<sequence>MKLNHFTLKYLAAAMLVILSAWAAVFYINILDEVYDSLDDGLDNYRLLIIRKARKDKTVLEKAAFGEGNYEIREIRAGEALKRKDVYKDTLMYMDFENDLEPVRMLTTVFRDGAANYELKIISSMVEEDDLMEDLFYALIWLYVILLTSILLVNHVLLRRTWRPFYAALDRLRDFRLGKTAAAPVGKSNISEFRELDREVTDLLERTNRAYESQKQFLENAAHELQTPLAISLSRLELLAEKDTVAEPERRAIGEVIRTLERMKRLNKSLLLLSRIENRQFAGEEPVDLRAMALTILGEFEDLTGFRRLKVSVTGEFHPVARMNRDLAQIFWTNLLKNAIVHNIEGGVIELIFAPQGFLLRNSGIHRPLAGERLFQRFYQEDTANKNSTGLGLAITGAIAETYDIRLIYSFDGLHQWQALFPAP</sequence>
<feature type="transmembrane region" description="Helical" evidence="6">
    <location>
        <begin position="135"/>
        <end position="157"/>
    </location>
</feature>
<comment type="catalytic activity">
    <reaction evidence="1">
        <text>ATP + protein L-histidine = ADP + protein N-phospho-L-histidine.</text>
        <dbReference type="EC" id="2.7.13.3"/>
    </reaction>
</comment>
<dbReference type="EMBL" id="BAABEY010000029">
    <property type="protein sequence ID" value="GAA4443354.1"/>
    <property type="molecule type" value="Genomic_DNA"/>
</dbReference>
<comment type="caution">
    <text evidence="8">The sequence shown here is derived from an EMBL/GenBank/DDBJ whole genome shotgun (WGS) entry which is preliminary data.</text>
</comment>
<dbReference type="SUPFAM" id="SSF47384">
    <property type="entry name" value="Homodimeric domain of signal transducing histidine kinase"/>
    <property type="match status" value="1"/>
</dbReference>
<evidence type="ECO:0000256" key="3">
    <source>
        <dbReference type="ARBA" id="ARBA00022553"/>
    </source>
</evidence>
<dbReference type="CDD" id="cd00082">
    <property type="entry name" value="HisKA"/>
    <property type="match status" value="1"/>
</dbReference>
<dbReference type="Proteomes" id="UP001501508">
    <property type="component" value="Unassembled WGS sequence"/>
</dbReference>
<dbReference type="InterPro" id="IPR036890">
    <property type="entry name" value="HATPase_C_sf"/>
</dbReference>
<dbReference type="InterPro" id="IPR005467">
    <property type="entry name" value="His_kinase_dom"/>
</dbReference>
<evidence type="ECO:0000256" key="6">
    <source>
        <dbReference type="SAM" id="Phobius"/>
    </source>
</evidence>
<dbReference type="Pfam" id="PF00512">
    <property type="entry name" value="HisKA"/>
    <property type="match status" value="1"/>
</dbReference>
<keyword evidence="6" id="KW-1133">Transmembrane helix</keyword>
<dbReference type="PANTHER" id="PTHR45436">
    <property type="entry name" value="SENSOR HISTIDINE KINASE YKOH"/>
    <property type="match status" value="1"/>
</dbReference>
<dbReference type="RefSeq" id="WP_345030992.1">
    <property type="nucleotide sequence ID" value="NZ_BAABEY010000029.1"/>
</dbReference>
<keyword evidence="9" id="KW-1185">Reference proteome</keyword>
<dbReference type="PANTHER" id="PTHR45436:SF5">
    <property type="entry name" value="SENSOR HISTIDINE KINASE TRCS"/>
    <property type="match status" value="1"/>
</dbReference>
<evidence type="ECO:0000256" key="2">
    <source>
        <dbReference type="ARBA" id="ARBA00012438"/>
    </source>
</evidence>
<evidence type="ECO:0000313" key="9">
    <source>
        <dbReference type="Proteomes" id="UP001501508"/>
    </source>
</evidence>
<reference evidence="9" key="1">
    <citation type="journal article" date="2019" name="Int. J. Syst. Evol. Microbiol.">
        <title>The Global Catalogue of Microorganisms (GCM) 10K type strain sequencing project: providing services to taxonomists for standard genome sequencing and annotation.</title>
        <authorList>
            <consortium name="The Broad Institute Genomics Platform"/>
            <consortium name="The Broad Institute Genome Sequencing Center for Infectious Disease"/>
            <person name="Wu L."/>
            <person name="Ma J."/>
        </authorList>
    </citation>
    <scope>NUCLEOTIDE SEQUENCE [LARGE SCALE GENOMIC DNA]</scope>
    <source>
        <strain evidence="9">JCM 31920</strain>
    </source>
</reference>
<keyword evidence="6" id="KW-0812">Transmembrane</keyword>